<evidence type="ECO:0000313" key="9">
    <source>
        <dbReference type="EMBL" id="KAJ8948990.1"/>
    </source>
</evidence>
<comment type="similarity">
    <text evidence="1 6">Belongs to the insulin family.</text>
</comment>
<keyword evidence="7" id="KW-0812">Transmembrane</keyword>
<reference evidence="9" key="1">
    <citation type="journal article" date="2023" name="Insect Mol. Biol.">
        <title>Genome sequencing provides insights into the evolution of gene families encoding plant cell wall-degrading enzymes in longhorned beetles.</title>
        <authorList>
            <person name="Shin N.R."/>
            <person name="Okamura Y."/>
            <person name="Kirsch R."/>
            <person name="Pauchet Y."/>
        </authorList>
    </citation>
    <scope>NUCLEOTIDE SEQUENCE</scope>
    <source>
        <strain evidence="9">AMC_N1</strain>
    </source>
</reference>
<comment type="subunit">
    <text evidence="2">Heterodimer of a B chain and an A chain linked by two disulfide bonds.</text>
</comment>
<dbReference type="InterPro" id="IPR022353">
    <property type="entry name" value="Insulin_CS"/>
</dbReference>
<comment type="subcellular location">
    <subcellularLocation>
        <location evidence="6">Secreted</location>
    </subcellularLocation>
</comment>
<keyword evidence="4" id="KW-0732">Signal</keyword>
<evidence type="ECO:0000256" key="3">
    <source>
        <dbReference type="ARBA" id="ARBA00022685"/>
    </source>
</evidence>
<name>A0AAV8YET0_9CUCU</name>
<dbReference type="AlphaFoldDB" id="A0AAV8YET0"/>
<dbReference type="InterPro" id="IPR036438">
    <property type="entry name" value="Insulin-like_sf"/>
</dbReference>
<keyword evidence="5" id="KW-1015">Disulfide bond</keyword>
<evidence type="ECO:0000256" key="1">
    <source>
        <dbReference type="ARBA" id="ARBA00009034"/>
    </source>
</evidence>
<evidence type="ECO:0000256" key="7">
    <source>
        <dbReference type="SAM" id="Phobius"/>
    </source>
</evidence>
<keyword evidence="3" id="KW-0165">Cleavage on pair of basic residues</keyword>
<dbReference type="EMBL" id="JAPWTK010000126">
    <property type="protein sequence ID" value="KAJ8948990.1"/>
    <property type="molecule type" value="Genomic_DNA"/>
</dbReference>
<dbReference type="SUPFAM" id="SSF56994">
    <property type="entry name" value="Insulin-like"/>
    <property type="match status" value="1"/>
</dbReference>
<keyword evidence="10" id="KW-1185">Reference proteome</keyword>
<protein>
    <recommendedName>
        <fullName evidence="8">Insulin-like domain-containing protein</fullName>
    </recommendedName>
</protein>
<feature type="transmembrane region" description="Helical" evidence="7">
    <location>
        <begin position="6"/>
        <end position="23"/>
    </location>
</feature>
<dbReference type="Pfam" id="PF00049">
    <property type="entry name" value="Insulin"/>
    <property type="match status" value="1"/>
</dbReference>
<accession>A0AAV8YET0</accession>
<dbReference type="GO" id="GO:0005576">
    <property type="term" value="C:extracellular region"/>
    <property type="evidence" value="ECO:0007669"/>
    <property type="project" value="UniProtKB-SubCell"/>
</dbReference>
<dbReference type="InterPro" id="IPR016179">
    <property type="entry name" value="Insulin-like"/>
</dbReference>
<gene>
    <name evidence="9" type="ORF">NQ318_023014</name>
</gene>
<proteinExistence type="inferred from homology"/>
<evidence type="ECO:0000259" key="8">
    <source>
        <dbReference type="SMART" id="SM00078"/>
    </source>
</evidence>
<evidence type="ECO:0000256" key="4">
    <source>
        <dbReference type="ARBA" id="ARBA00022729"/>
    </source>
</evidence>
<keyword evidence="6" id="KW-0964">Secreted</keyword>
<evidence type="ECO:0000256" key="5">
    <source>
        <dbReference type="ARBA" id="ARBA00023157"/>
    </source>
</evidence>
<feature type="domain" description="Insulin-like" evidence="8">
    <location>
        <begin position="31"/>
        <end position="114"/>
    </location>
</feature>
<dbReference type="Proteomes" id="UP001162162">
    <property type="component" value="Unassembled WGS sequence"/>
</dbReference>
<organism evidence="9 10">
    <name type="scientific">Aromia moschata</name>
    <dbReference type="NCBI Taxonomy" id="1265417"/>
    <lineage>
        <taxon>Eukaryota</taxon>
        <taxon>Metazoa</taxon>
        <taxon>Ecdysozoa</taxon>
        <taxon>Arthropoda</taxon>
        <taxon>Hexapoda</taxon>
        <taxon>Insecta</taxon>
        <taxon>Pterygota</taxon>
        <taxon>Neoptera</taxon>
        <taxon>Endopterygota</taxon>
        <taxon>Coleoptera</taxon>
        <taxon>Polyphaga</taxon>
        <taxon>Cucujiformia</taxon>
        <taxon>Chrysomeloidea</taxon>
        <taxon>Cerambycidae</taxon>
        <taxon>Cerambycinae</taxon>
        <taxon>Callichromatini</taxon>
        <taxon>Aromia</taxon>
    </lineage>
</organism>
<dbReference type="Gene3D" id="1.10.100.10">
    <property type="entry name" value="Insulin-like"/>
    <property type="match status" value="1"/>
</dbReference>
<dbReference type="InterPro" id="IPR022352">
    <property type="entry name" value="Ins/IGF/rlx"/>
</dbReference>
<keyword evidence="7" id="KW-1133">Transmembrane helix</keyword>
<dbReference type="PRINTS" id="PR00276">
    <property type="entry name" value="INSULINFAMLY"/>
</dbReference>
<sequence length="117" mass="13877">MNFRTIFILMVLNIAYICGSPYLNVMRAKRSRVCGSELRKMLHLVCRGNYASPQKKSYDYDYDSEYRSRKPERDYPFVPKEWATSFIPQRLRRDGVVNECCYKSCSIEEMQTFCSPE</sequence>
<dbReference type="SMART" id="SM00078">
    <property type="entry name" value="IlGF"/>
    <property type="match status" value="1"/>
</dbReference>
<dbReference type="PROSITE" id="PS00262">
    <property type="entry name" value="INSULIN"/>
    <property type="match status" value="1"/>
</dbReference>
<evidence type="ECO:0000256" key="2">
    <source>
        <dbReference type="ARBA" id="ARBA00011207"/>
    </source>
</evidence>
<keyword evidence="7" id="KW-0472">Membrane</keyword>
<evidence type="ECO:0000313" key="10">
    <source>
        <dbReference type="Proteomes" id="UP001162162"/>
    </source>
</evidence>
<comment type="caution">
    <text evidence="9">The sequence shown here is derived from an EMBL/GenBank/DDBJ whole genome shotgun (WGS) entry which is preliminary data.</text>
</comment>
<evidence type="ECO:0000256" key="6">
    <source>
        <dbReference type="RuleBase" id="RU000406"/>
    </source>
</evidence>
<dbReference type="GO" id="GO:0005179">
    <property type="term" value="F:hormone activity"/>
    <property type="evidence" value="ECO:0007669"/>
    <property type="project" value="InterPro"/>
</dbReference>
<dbReference type="PANTHER" id="PTHR13647:SF4">
    <property type="entry name" value="INSULIN-LIKE PEPTIDE 1-RELATED"/>
    <property type="match status" value="1"/>
</dbReference>
<dbReference type="PANTHER" id="PTHR13647">
    <property type="entry name" value="INSULIN-LIKE PEPTIDE 2-RELATED"/>
    <property type="match status" value="1"/>
</dbReference>